<evidence type="ECO:0008006" key="3">
    <source>
        <dbReference type="Google" id="ProtNLM"/>
    </source>
</evidence>
<accession>A0A1N6YBY7</accession>
<reference evidence="2" key="1">
    <citation type="submission" date="2017-01" db="EMBL/GenBank/DDBJ databases">
        <authorList>
            <person name="Varghese N."/>
            <person name="Submissions S."/>
        </authorList>
    </citation>
    <scope>NUCLEOTIDE SEQUENCE [LARGE SCALE GENOMIC DNA]</scope>
    <source>
        <strain evidence="2">DM9</strain>
    </source>
</reference>
<dbReference type="RefSeq" id="WP_076422290.1">
    <property type="nucleotide sequence ID" value="NZ_FTNM01000003.1"/>
</dbReference>
<dbReference type="EMBL" id="FTNM01000003">
    <property type="protein sequence ID" value="SIR12087.1"/>
    <property type="molecule type" value="Genomic_DNA"/>
</dbReference>
<gene>
    <name evidence="1" type="ORF">SAMN05421545_2404</name>
</gene>
<proteinExistence type="predicted"/>
<dbReference type="PROSITE" id="PS51257">
    <property type="entry name" value="PROKAR_LIPOPROTEIN"/>
    <property type="match status" value="1"/>
</dbReference>
<dbReference type="OrthoDB" id="852230at2"/>
<keyword evidence="2" id="KW-1185">Reference proteome</keyword>
<sequence length="159" mass="18093">MKLRLLFAFCLFTLVACNQKEEEQYERIDQEVAVSDPNSWVKADLQCEEIQSADEDNPLAVVYLSQVEMQYVLDTVYTCSVIAPQMYTSFGVPRQALSACGGWWAGRGNFYYTLHEGDSITVMHAQPVQSDTVDFQYSLLRRLPVSHTTADLVEDTYMP</sequence>
<evidence type="ECO:0000313" key="2">
    <source>
        <dbReference type="Proteomes" id="UP000185924"/>
    </source>
</evidence>
<evidence type="ECO:0000313" key="1">
    <source>
        <dbReference type="EMBL" id="SIR12087.1"/>
    </source>
</evidence>
<protein>
    <recommendedName>
        <fullName evidence="3">Lipoprotein</fullName>
    </recommendedName>
</protein>
<organism evidence="1 2">
    <name type="scientific">Pontibacter lucknowensis</name>
    <dbReference type="NCBI Taxonomy" id="1077936"/>
    <lineage>
        <taxon>Bacteria</taxon>
        <taxon>Pseudomonadati</taxon>
        <taxon>Bacteroidota</taxon>
        <taxon>Cytophagia</taxon>
        <taxon>Cytophagales</taxon>
        <taxon>Hymenobacteraceae</taxon>
        <taxon>Pontibacter</taxon>
    </lineage>
</organism>
<name>A0A1N6YBY7_9BACT</name>
<dbReference type="STRING" id="1077936.SAMN05421545_2404"/>
<dbReference type="AlphaFoldDB" id="A0A1N6YBY7"/>
<dbReference type="Proteomes" id="UP000185924">
    <property type="component" value="Unassembled WGS sequence"/>
</dbReference>